<dbReference type="Proteomes" id="UP001322138">
    <property type="component" value="Unassembled WGS sequence"/>
</dbReference>
<feature type="compositionally biased region" description="Low complexity" evidence="1">
    <location>
        <begin position="223"/>
        <end position="235"/>
    </location>
</feature>
<name>A0ABR0FH27_9PEZI</name>
<feature type="region of interest" description="Disordered" evidence="1">
    <location>
        <begin position="200"/>
        <end position="262"/>
    </location>
</feature>
<evidence type="ECO:0000313" key="3">
    <source>
        <dbReference type="Proteomes" id="UP001322138"/>
    </source>
</evidence>
<protein>
    <submittedName>
        <fullName evidence="2">Uncharacterized protein</fullName>
    </submittedName>
</protein>
<feature type="region of interest" description="Disordered" evidence="1">
    <location>
        <begin position="1"/>
        <end position="66"/>
    </location>
</feature>
<reference evidence="2 3" key="1">
    <citation type="journal article" date="2023" name="bioRxiv">
        <title>High-quality genome assemblies of four members of thePodospora anserinaspecies complex.</title>
        <authorList>
            <person name="Ament-Velasquez S.L."/>
            <person name="Vogan A.A."/>
            <person name="Wallerman O."/>
            <person name="Hartmann F."/>
            <person name="Gautier V."/>
            <person name="Silar P."/>
            <person name="Giraud T."/>
            <person name="Johannesson H."/>
        </authorList>
    </citation>
    <scope>NUCLEOTIDE SEQUENCE [LARGE SCALE GENOMIC DNA]</scope>
    <source>
        <strain evidence="2 3">CBS 112042</strain>
    </source>
</reference>
<sequence>MGKRAPSTRPSETLQDNTAIREQKPTVSHKRRTSSTSQPAKSDTTMDKSVKSNLENKERAYVAASRRMDRSLEDRLKSAHQASEVHFQRTGKRFKITKENVEKGLWYDEIDDLPRHRLAEHTMDYQTRARYQEVDEQFNQVFGSVMPRAQAYPVQFTPTYSPYPPSHMSSMPMQLQMPVYSGVSKPLSQSPSFASQQSFGLDNMQYPYGPHEYPPRQRRTRRSISPASNSSATSREPAASVSPVSMGTSSNPTSPESEIDSSAAEIMASASRHNSFGHFSASNSPMLSQELSFQNFMTAAPNSSPDTLAQAIDPELHGSPTAYFANMSFEDMGSGYTDFVTGNDFQEQSHIAGDGTNNETFVASDTSPVASVDNWDDLLNSAEFEDVGTASQGSQGWERQG</sequence>
<keyword evidence="3" id="KW-1185">Reference proteome</keyword>
<feature type="compositionally biased region" description="Polar residues" evidence="1">
    <location>
        <begin position="34"/>
        <end position="43"/>
    </location>
</feature>
<evidence type="ECO:0000313" key="2">
    <source>
        <dbReference type="EMBL" id="KAK4642419.1"/>
    </source>
</evidence>
<feature type="compositionally biased region" description="Polar residues" evidence="1">
    <location>
        <begin position="8"/>
        <end position="18"/>
    </location>
</feature>
<organism evidence="2 3">
    <name type="scientific">Podospora bellae-mahoneyi</name>
    <dbReference type="NCBI Taxonomy" id="2093777"/>
    <lineage>
        <taxon>Eukaryota</taxon>
        <taxon>Fungi</taxon>
        <taxon>Dikarya</taxon>
        <taxon>Ascomycota</taxon>
        <taxon>Pezizomycotina</taxon>
        <taxon>Sordariomycetes</taxon>
        <taxon>Sordariomycetidae</taxon>
        <taxon>Sordariales</taxon>
        <taxon>Podosporaceae</taxon>
        <taxon>Podospora</taxon>
    </lineage>
</organism>
<feature type="compositionally biased region" description="Polar residues" evidence="1">
    <location>
        <begin position="242"/>
        <end position="256"/>
    </location>
</feature>
<accession>A0ABR0FH27</accession>
<dbReference type="RefSeq" id="XP_062731395.1">
    <property type="nucleotide sequence ID" value="XM_062880075.1"/>
</dbReference>
<dbReference type="EMBL" id="JAFFGZ010000007">
    <property type="protein sequence ID" value="KAK4642419.1"/>
    <property type="molecule type" value="Genomic_DNA"/>
</dbReference>
<dbReference type="GeneID" id="87899557"/>
<gene>
    <name evidence="2" type="ORF">QC761_508660</name>
</gene>
<evidence type="ECO:0000256" key="1">
    <source>
        <dbReference type="SAM" id="MobiDB-lite"/>
    </source>
</evidence>
<proteinExistence type="predicted"/>
<comment type="caution">
    <text evidence="2">The sequence shown here is derived from an EMBL/GenBank/DDBJ whole genome shotgun (WGS) entry which is preliminary data.</text>
</comment>
<feature type="compositionally biased region" description="Basic and acidic residues" evidence="1">
    <location>
        <begin position="44"/>
        <end position="66"/>
    </location>
</feature>